<dbReference type="Proteomes" id="UP000054248">
    <property type="component" value="Unassembled WGS sequence"/>
</dbReference>
<dbReference type="HOGENOM" id="CLU_861050_0_0_1"/>
<protein>
    <recommendedName>
        <fullName evidence="5">MARVEL domain-containing protein</fullName>
    </recommendedName>
</protein>
<feature type="compositionally biased region" description="Pro residues" evidence="1">
    <location>
        <begin position="202"/>
        <end position="215"/>
    </location>
</feature>
<evidence type="ECO:0000256" key="2">
    <source>
        <dbReference type="SAM" id="Phobius"/>
    </source>
</evidence>
<accession>A0A0C3MGX6</accession>
<feature type="region of interest" description="Disordered" evidence="1">
    <location>
        <begin position="249"/>
        <end position="323"/>
    </location>
</feature>
<dbReference type="AlphaFoldDB" id="A0A0C3MGX6"/>
<keyword evidence="2" id="KW-0472">Membrane</keyword>
<keyword evidence="4" id="KW-1185">Reference proteome</keyword>
<organism evidence="3 4">
    <name type="scientific">Tulasnella calospora MUT 4182</name>
    <dbReference type="NCBI Taxonomy" id="1051891"/>
    <lineage>
        <taxon>Eukaryota</taxon>
        <taxon>Fungi</taxon>
        <taxon>Dikarya</taxon>
        <taxon>Basidiomycota</taxon>
        <taxon>Agaricomycotina</taxon>
        <taxon>Agaricomycetes</taxon>
        <taxon>Cantharellales</taxon>
        <taxon>Tulasnellaceae</taxon>
        <taxon>Tulasnella</taxon>
    </lineage>
</organism>
<feature type="transmembrane region" description="Helical" evidence="2">
    <location>
        <begin position="46"/>
        <end position="69"/>
    </location>
</feature>
<evidence type="ECO:0000256" key="1">
    <source>
        <dbReference type="SAM" id="MobiDB-lite"/>
    </source>
</evidence>
<evidence type="ECO:0000313" key="4">
    <source>
        <dbReference type="Proteomes" id="UP000054248"/>
    </source>
</evidence>
<reference evidence="4" key="2">
    <citation type="submission" date="2015-01" db="EMBL/GenBank/DDBJ databases">
        <title>Evolutionary Origins and Diversification of the Mycorrhizal Mutualists.</title>
        <authorList>
            <consortium name="DOE Joint Genome Institute"/>
            <consortium name="Mycorrhizal Genomics Consortium"/>
            <person name="Kohler A."/>
            <person name="Kuo A."/>
            <person name="Nagy L.G."/>
            <person name="Floudas D."/>
            <person name="Copeland A."/>
            <person name="Barry K.W."/>
            <person name="Cichocki N."/>
            <person name="Veneault-Fourrey C."/>
            <person name="LaButti K."/>
            <person name="Lindquist E.A."/>
            <person name="Lipzen A."/>
            <person name="Lundell T."/>
            <person name="Morin E."/>
            <person name="Murat C."/>
            <person name="Riley R."/>
            <person name="Ohm R."/>
            <person name="Sun H."/>
            <person name="Tunlid A."/>
            <person name="Henrissat B."/>
            <person name="Grigoriev I.V."/>
            <person name="Hibbett D.S."/>
            <person name="Martin F."/>
        </authorList>
    </citation>
    <scope>NUCLEOTIDE SEQUENCE [LARGE SCALE GENOMIC DNA]</scope>
    <source>
        <strain evidence="4">MUT 4182</strain>
    </source>
</reference>
<feature type="transmembrane region" description="Helical" evidence="2">
    <location>
        <begin position="12"/>
        <end position="34"/>
    </location>
</feature>
<dbReference type="EMBL" id="KN822951">
    <property type="protein sequence ID" value="KIO32962.1"/>
    <property type="molecule type" value="Genomic_DNA"/>
</dbReference>
<dbReference type="OrthoDB" id="10531562at2759"/>
<reference evidence="3 4" key="1">
    <citation type="submission" date="2014-04" db="EMBL/GenBank/DDBJ databases">
        <authorList>
            <consortium name="DOE Joint Genome Institute"/>
            <person name="Kuo A."/>
            <person name="Girlanda M."/>
            <person name="Perotto S."/>
            <person name="Kohler A."/>
            <person name="Nagy L.G."/>
            <person name="Floudas D."/>
            <person name="Copeland A."/>
            <person name="Barry K.W."/>
            <person name="Cichocki N."/>
            <person name="Veneault-Fourrey C."/>
            <person name="LaButti K."/>
            <person name="Lindquist E.A."/>
            <person name="Lipzen A."/>
            <person name="Lundell T."/>
            <person name="Morin E."/>
            <person name="Murat C."/>
            <person name="Sun H."/>
            <person name="Tunlid A."/>
            <person name="Henrissat B."/>
            <person name="Grigoriev I.V."/>
            <person name="Hibbett D.S."/>
            <person name="Martin F."/>
            <person name="Nordberg H.P."/>
            <person name="Cantor M.N."/>
            <person name="Hua S.X."/>
        </authorList>
    </citation>
    <scope>NUCLEOTIDE SEQUENCE [LARGE SCALE GENOMIC DNA]</scope>
    <source>
        <strain evidence="3 4">MUT 4182</strain>
    </source>
</reference>
<evidence type="ECO:0000313" key="3">
    <source>
        <dbReference type="EMBL" id="KIO32962.1"/>
    </source>
</evidence>
<evidence type="ECO:0008006" key="5">
    <source>
        <dbReference type="Google" id="ProtNLM"/>
    </source>
</evidence>
<keyword evidence="2" id="KW-0812">Transmembrane</keyword>
<feature type="transmembrane region" description="Helical" evidence="2">
    <location>
        <begin position="138"/>
        <end position="156"/>
    </location>
</feature>
<name>A0A0C3MGX6_9AGAM</name>
<feature type="transmembrane region" description="Helical" evidence="2">
    <location>
        <begin position="89"/>
        <end position="108"/>
    </location>
</feature>
<proteinExistence type="predicted"/>
<sequence>MLLELVSLLHPTLLGILVLCCIFIISFTAHFQSLAVGNGFGSQVPFSFTITVTLFTILGASIEGFSLYFEVTQSPAAVHVNNLLAIGEPYVEGALGLLWLAVLIVVGARQKMKLIGGCLDPSPRLYSPDPGVCSEWKACLFFVVVACLSLVVWVAINHQTKSRGLCAGFIRHLLRQRAQDRAARTAARQAAAAQAAKAVTPSAPPPSTVPPPYVAHPPAAGPFKEASEHTIASKLPNTRESSAWAPSLPFAENRDSQGVSSTSELGVLTPPASPPPSTLPPWVRTSRIEGSEDSPTISSVLTPPPMRADSTSPPAAGPNHAPV</sequence>
<keyword evidence="2" id="KW-1133">Transmembrane helix</keyword>
<gene>
    <name evidence="3" type="ORF">M407DRAFT_18118</name>
</gene>
<feature type="region of interest" description="Disordered" evidence="1">
    <location>
        <begin position="193"/>
        <end position="227"/>
    </location>
</feature>